<dbReference type="GO" id="GO:0005524">
    <property type="term" value="F:ATP binding"/>
    <property type="evidence" value="ECO:0007669"/>
    <property type="project" value="UniProtKB-KW"/>
</dbReference>
<dbReference type="InterPro" id="IPR027417">
    <property type="entry name" value="P-loop_NTPase"/>
</dbReference>
<dbReference type="EMBL" id="FNBL01000015">
    <property type="protein sequence ID" value="SDG26663.1"/>
    <property type="molecule type" value="Genomic_DNA"/>
</dbReference>
<dbReference type="SMART" id="SM00382">
    <property type="entry name" value="AAA"/>
    <property type="match status" value="2"/>
</dbReference>
<name>A0A1G7SUE5_9RHOB</name>
<dbReference type="InterPro" id="IPR037118">
    <property type="entry name" value="Val-tRNA_synth_C_sf"/>
</dbReference>
<dbReference type="PANTHER" id="PTHR42855">
    <property type="entry name" value="ABC TRANSPORTER ATP-BINDING SUBUNIT"/>
    <property type="match status" value="1"/>
</dbReference>
<dbReference type="GO" id="GO:0003677">
    <property type="term" value="F:DNA binding"/>
    <property type="evidence" value="ECO:0007669"/>
    <property type="project" value="InterPro"/>
</dbReference>
<feature type="region of interest" description="Disordered" evidence="5">
    <location>
        <begin position="508"/>
        <end position="538"/>
    </location>
</feature>
<dbReference type="GO" id="GO:0016887">
    <property type="term" value="F:ATP hydrolysis activity"/>
    <property type="evidence" value="ECO:0007669"/>
    <property type="project" value="InterPro"/>
</dbReference>
<dbReference type="PROSITE" id="PS50893">
    <property type="entry name" value="ABC_TRANSPORTER_2"/>
    <property type="match status" value="2"/>
</dbReference>
<dbReference type="PROSITE" id="PS00211">
    <property type="entry name" value="ABC_TRANSPORTER_1"/>
    <property type="match status" value="1"/>
</dbReference>
<dbReference type="InterPro" id="IPR003439">
    <property type="entry name" value="ABC_transporter-like_ATP-bd"/>
</dbReference>
<dbReference type="OrthoDB" id="9808609at2"/>
<evidence type="ECO:0000313" key="7">
    <source>
        <dbReference type="EMBL" id="SDG26663.1"/>
    </source>
</evidence>
<feature type="compositionally biased region" description="Basic and acidic residues" evidence="5">
    <location>
        <begin position="508"/>
        <end position="528"/>
    </location>
</feature>
<dbReference type="InterPro" id="IPR003593">
    <property type="entry name" value="AAA+_ATPase"/>
</dbReference>
<dbReference type="AlphaFoldDB" id="A0A1G7SUE5"/>
<dbReference type="InterPro" id="IPR051309">
    <property type="entry name" value="ABCF_ATPase"/>
</dbReference>
<evidence type="ECO:0000256" key="4">
    <source>
        <dbReference type="ARBA" id="ARBA00061478"/>
    </source>
</evidence>
<comment type="similarity">
    <text evidence="4">Belongs to the ABC transporter superfamily. ABCF family. Uup subfamily.</text>
</comment>
<keyword evidence="2 7" id="KW-0067">ATP-binding</keyword>
<dbReference type="SUPFAM" id="SSF52540">
    <property type="entry name" value="P-loop containing nucleoside triphosphate hydrolases"/>
    <property type="match status" value="2"/>
</dbReference>
<dbReference type="Gene3D" id="3.40.50.300">
    <property type="entry name" value="P-loop containing nucleotide triphosphate hydrolases"/>
    <property type="match status" value="2"/>
</dbReference>
<sequence>MARAPVLQLSDISLTFGGDPVFDGLGLVVQEGDRVALVGRNGSGKSTLLKVMAGLVEPDRGSRVLGPGITVGYMEQDPDLSGFATLGDFAASELDPAETYKVDMVAEGLKFNPETPVDTASGGEKRRAALAKLLAEAPGLMLLDEPTNHLDIEAIAWLEDELKSTKTAFVLISHDRAFLNHLTRATLWIDRGEVKRQEQGFEAFEEWRDKIWDDEDMQRHKLDRKIKAEARWAVEGISARRKRNQGRVRALQDLRAERSGQIRRQGTAAMDLEVVEKSGKRVVEAEGISKSFGDKVILRDFSIKVARGDRIAFVGPNGAGKTTLLKMLTGEMEPDTGTIKLGTKLDMAVFDQNRSNIREDLTLWEAMTSDKDMRVSGKADQVMVRGVPKHVVGYLKEFLFTDAQARAPVRSLSGGEKARLLLAKIMAHPSNLLVLDEPTNDLDIETLDLLQELLTDFEGTVLLVSHDRDFIDRVATQTVAMEGDGWATSYPGGWSDYQSQRGAVAKARERENAKQAERAASKPADAKPAEASQAPAKAKTALTFTEKHRLEALPDEMAQIEAQIGKLSELLADPDLFTREPVKFKKATDMLTERQEALALAEEEWLTLEEKNSDA</sequence>
<dbReference type="InterPro" id="IPR017871">
    <property type="entry name" value="ABC_transporter-like_CS"/>
</dbReference>
<accession>A0A1G7SUE5</accession>
<reference evidence="7 8" key="1">
    <citation type="submission" date="2016-10" db="EMBL/GenBank/DDBJ databases">
        <authorList>
            <person name="de Groot N.N."/>
        </authorList>
    </citation>
    <scope>NUCLEOTIDE SEQUENCE [LARGE SCALE GENOMIC DNA]</scope>
    <source>
        <strain evidence="7 8">DSM 27375</strain>
    </source>
</reference>
<dbReference type="PANTHER" id="PTHR42855:SF1">
    <property type="entry name" value="ABC TRANSPORTER DOMAIN-CONTAINING PROTEIN"/>
    <property type="match status" value="1"/>
</dbReference>
<organism evidence="7 8">
    <name type="scientific">Celeribacter baekdonensis</name>
    <dbReference type="NCBI Taxonomy" id="875171"/>
    <lineage>
        <taxon>Bacteria</taxon>
        <taxon>Pseudomonadati</taxon>
        <taxon>Pseudomonadota</taxon>
        <taxon>Alphaproteobacteria</taxon>
        <taxon>Rhodobacterales</taxon>
        <taxon>Roseobacteraceae</taxon>
        <taxon>Celeribacter</taxon>
    </lineage>
</organism>
<dbReference type="Gene3D" id="1.10.287.380">
    <property type="entry name" value="Valyl-tRNA synthetase, C-terminal domain"/>
    <property type="match status" value="1"/>
</dbReference>
<feature type="domain" description="ABC transporter" evidence="6">
    <location>
        <begin position="7"/>
        <end position="216"/>
    </location>
</feature>
<evidence type="ECO:0000256" key="3">
    <source>
        <dbReference type="ARBA" id="ARBA00049360"/>
    </source>
</evidence>
<feature type="domain" description="ABC transporter" evidence="6">
    <location>
        <begin position="283"/>
        <end position="507"/>
    </location>
</feature>
<proteinExistence type="inferred from homology"/>
<protein>
    <submittedName>
        <fullName evidence="7">ATP-binding cassette, subfamily F, uup</fullName>
    </submittedName>
</protein>
<evidence type="ECO:0000259" key="6">
    <source>
        <dbReference type="PROSITE" id="PS50893"/>
    </source>
</evidence>
<dbReference type="Pfam" id="PF16326">
    <property type="entry name" value="ABC_tran_CTD"/>
    <property type="match status" value="1"/>
</dbReference>
<dbReference type="Pfam" id="PF00005">
    <property type="entry name" value="ABC_tran"/>
    <property type="match status" value="2"/>
</dbReference>
<dbReference type="CDD" id="cd03221">
    <property type="entry name" value="ABCF_EF-3"/>
    <property type="match status" value="2"/>
</dbReference>
<dbReference type="FunFam" id="3.40.50.300:FF:000309">
    <property type="entry name" value="ABC transporter ATP-binding protein"/>
    <property type="match status" value="1"/>
</dbReference>
<keyword evidence="1" id="KW-0547">Nucleotide-binding</keyword>
<dbReference type="Proteomes" id="UP000182284">
    <property type="component" value="Unassembled WGS sequence"/>
</dbReference>
<evidence type="ECO:0000256" key="5">
    <source>
        <dbReference type="SAM" id="MobiDB-lite"/>
    </source>
</evidence>
<comment type="catalytic activity">
    <reaction evidence="3">
        <text>ATP + H2O = ADP + phosphate + H(+)</text>
        <dbReference type="Rhea" id="RHEA:13065"/>
        <dbReference type="ChEBI" id="CHEBI:15377"/>
        <dbReference type="ChEBI" id="CHEBI:15378"/>
        <dbReference type="ChEBI" id="CHEBI:30616"/>
        <dbReference type="ChEBI" id="CHEBI:43474"/>
        <dbReference type="ChEBI" id="CHEBI:456216"/>
    </reaction>
</comment>
<evidence type="ECO:0000256" key="1">
    <source>
        <dbReference type="ARBA" id="ARBA00022741"/>
    </source>
</evidence>
<gene>
    <name evidence="7" type="ORF">SAMN04488117_11541</name>
</gene>
<evidence type="ECO:0000313" key="8">
    <source>
        <dbReference type="Proteomes" id="UP000182284"/>
    </source>
</evidence>
<dbReference type="InterPro" id="IPR032524">
    <property type="entry name" value="ABC_tran_C"/>
</dbReference>
<dbReference type="RefSeq" id="WP_074646668.1">
    <property type="nucleotide sequence ID" value="NZ_FNBL01000015.1"/>
</dbReference>
<evidence type="ECO:0000256" key="2">
    <source>
        <dbReference type="ARBA" id="ARBA00022840"/>
    </source>
</evidence>